<dbReference type="EMBL" id="AVOT02012544">
    <property type="protein sequence ID" value="MBW0494371.1"/>
    <property type="molecule type" value="Genomic_DNA"/>
</dbReference>
<feature type="compositionally biased region" description="Basic and acidic residues" evidence="1">
    <location>
        <begin position="34"/>
        <end position="48"/>
    </location>
</feature>
<protein>
    <submittedName>
        <fullName evidence="2">Uncharacterized protein</fullName>
    </submittedName>
</protein>
<dbReference type="AlphaFoldDB" id="A0A9Q3D000"/>
<sequence>MREFTPSEGLYTRVFQRTSSKEKSWLENQRIFAEDQKSKFAKQKDKLPMEAPQASTSSKQGQENSKDKSEGKAKSQVEQALPSELQNYKEGKNRHGQCVQYGKNFDGTKNKEEKRMNQHFPKK</sequence>
<accession>A0A9Q3D000</accession>
<feature type="compositionally biased region" description="Basic and acidic residues" evidence="1">
    <location>
        <begin position="64"/>
        <end position="75"/>
    </location>
</feature>
<name>A0A9Q3D000_9BASI</name>
<proteinExistence type="predicted"/>
<evidence type="ECO:0000313" key="2">
    <source>
        <dbReference type="EMBL" id="MBW0494371.1"/>
    </source>
</evidence>
<organism evidence="2 3">
    <name type="scientific">Austropuccinia psidii MF-1</name>
    <dbReference type="NCBI Taxonomy" id="1389203"/>
    <lineage>
        <taxon>Eukaryota</taxon>
        <taxon>Fungi</taxon>
        <taxon>Dikarya</taxon>
        <taxon>Basidiomycota</taxon>
        <taxon>Pucciniomycotina</taxon>
        <taxon>Pucciniomycetes</taxon>
        <taxon>Pucciniales</taxon>
        <taxon>Sphaerophragmiaceae</taxon>
        <taxon>Austropuccinia</taxon>
    </lineage>
</organism>
<feature type="region of interest" description="Disordered" evidence="1">
    <location>
        <begin position="34"/>
        <end position="123"/>
    </location>
</feature>
<dbReference type="Proteomes" id="UP000765509">
    <property type="component" value="Unassembled WGS sequence"/>
</dbReference>
<evidence type="ECO:0000256" key="1">
    <source>
        <dbReference type="SAM" id="MobiDB-lite"/>
    </source>
</evidence>
<keyword evidence="3" id="KW-1185">Reference proteome</keyword>
<gene>
    <name evidence="2" type="ORF">O181_034086</name>
</gene>
<feature type="compositionally biased region" description="Basic and acidic residues" evidence="1">
    <location>
        <begin position="106"/>
        <end position="116"/>
    </location>
</feature>
<reference evidence="2" key="1">
    <citation type="submission" date="2021-03" db="EMBL/GenBank/DDBJ databases">
        <title>Draft genome sequence of rust myrtle Austropuccinia psidii MF-1, a brazilian biotype.</title>
        <authorList>
            <person name="Quecine M.C."/>
            <person name="Pachon D.M.R."/>
            <person name="Bonatelli M.L."/>
            <person name="Correr F.H."/>
            <person name="Franceschini L.M."/>
            <person name="Leite T.F."/>
            <person name="Margarido G.R.A."/>
            <person name="Almeida C.A."/>
            <person name="Ferrarezi J.A."/>
            <person name="Labate C.A."/>
        </authorList>
    </citation>
    <scope>NUCLEOTIDE SEQUENCE</scope>
    <source>
        <strain evidence="2">MF-1</strain>
    </source>
</reference>
<feature type="compositionally biased region" description="Polar residues" evidence="1">
    <location>
        <begin position="53"/>
        <end position="63"/>
    </location>
</feature>
<comment type="caution">
    <text evidence="2">The sequence shown here is derived from an EMBL/GenBank/DDBJ whole genome shotgun (WGS) entry which is preliminary data.</text>
</comment>
<evidence type="ECO:0000313" key="3">
    <source>
        <dbReference type="Proteomes" id="UP000765509"/>
    </source>
</evidence>